<dbReference type="Proteomes" id="UP001596109">
    <property type="component" value="Unassembled WGS sequence"/>
</dbReference>
<evidence type="ECO:0000256" key="6">
    <source>
        <dbReference type="SAM" id="Phobius"/>
    </source>
</evidence>
<keyword evidence="4 6" id="KW-1133">Transmembrane helix</keyword>
<keyword evidence="9" id="KW-1185">Reference proteome</keyword>
<dbReference type="Pfam" id="PF07690">
    <property type="entry name" value="MFS_1"/>
    <property type="match status" value="1"/>
</dbReference>
<feature type="transmembrane region" description="Helical" evidence="6">
    <location>
        <begin position="22"/>
        <end position="41"/>
    </location>
</feature>
<dbReference type="InterPro" id="IPR005829">
    <property type="entry name" value="Sugar_transporter_CS"/>
</dbReference>
<dbReference type="SUPFAM" id="SSF103473">
    <property type="entry name" value="MFS general substrate transporter"/>
    <property type="match status" value="1"/>
</dbReference>
<dbReference type="InterPro" id="IPR020846">
    <property type="entry name" value="MFS_dom"/>
</dbReference>
<evidence type="ECO:0000256" key="3">
    <source>
        <dbReference type="ARBA" id="ARBA00022692"/>
    </source>
</evidence>
<organism evidence="8 9">
    <name type="scientific">Sporosarcina soli</name>
    <dbReference type="NCBI Taxonomy" id="334736"/>
    <lineage>
        <taxon>Bacteria</taxon>
        <taxon>Bacillati</taxon>
        <taxon>Bacillota</taxon>
        <taxon>Bacilli</taxon>
        <taxon>Bacillales</taxon>
        <taxon>Caryophanaceae</taxon>
        <taxon>Sporosarcina</taxon>
    </lineage>
</organism>
<evidence type="ECO:0000259" key="7">
    <source>
        <dbReference type="PROSITE" id="PS50850"/>
    </source>
</evidence>
<feature type="transmembrane region" description="Helical" evidence="6">
    <location>
        <begin position="87"/>
        <end position="106"/>
    </location>
</feature>
<dbReference type="PROSITE" id="PS50850">
    <property type="entry name" value="MFS"/>
    <property type="match status" value="1"/>
</dbReference>
<keyword evidence="2" id="KW-0813">Transport</keyword>
<dbReference type="PROSITE" id="PS00217">
    <property type="entry name" value="SUGAR_TRANSPORT_2"/>
    <property type="match status" value="1"/>
</dbReference>
<feature type="transmembrane region" description="Helical" evidence="6">
    <location>
        <begin position="174"/>
        <end position="192"/>
    </location>
</feature>
<dbReference type="Gene3D" id="1.20.1250.20">
    <property type="entry name" value="MFS general substrate transporter like domains"/>
    <property type="match status" value="1"/>
</dbReference>
<name>A0ABW0TIZ2_9BACL</name>
<sequence>MNSVNVGQVIDESKFNRFHAKVLFWCAFCIVFDAYDLVVFGSVVPVLMNEWSLTANQAGTLGSYALIGMMLGALIFGPLADKLGRKNVILFCVALFSLFTFLIGFADSVTEFGAYRFIAGLGLGGVMPNAIALMSEYSPKHLKSTLVSVMFSGYSVGGMLAAGLAIFLIPNFGWQSVFFVGGLPLLALPFMYKSLPESPEMLMIKNQSKTVEELLAKVKPGFVLHEESQLEISKHEEKGSPVIKLFTKGRALSTVLLWISFFMCLLMIYGINTWLPKFMESAGYGLESSLVFLFVLNFGAIFGAIGGGWLADKWNPKSVLILFYLLAALSLFLLGFKANMIVLLILVAIAGAATIGTQIIANAYVSQYYPSDMRSSGIGWSLGIGRLGGIAGPIMGGMLLTMNLPINMNFLAFAIPGIIAAISIMLVQEKYSSVVKAKKTSEEKSIAQAQRI</sequence>
<feature type="transmembrane region" description="Helical" evidence="6">
    <location>
        <begin position="377"/>
        <end position="400"/>
    </location>
</feature>
<feature type="transmembrane region" description="Helical" evidence="6">
    <location>
        <begin position="318"/>
        <end position="336"/>
    </location>
</feature>
<protein>
    <submittedName>
        <fullName evidence="8">MFS transporter</fullName>
    </submittedName>
</protein>
<dbReference type="RefSeq" id="WP_381433841.1">
    <property type="nucleotide sequence ID" value="NZ_JBHSNO010000005.1"/>
</dbReference>
<comment type="caution">
    <text evidence="8">The sequence shown here is derived from an EMBL/GenBank/DDBJ whole genome shotgun (WGS) entry which is preliminary data.</text>
</comment>
<feature type="transmembrane region" description="Helical" evidence="6">
    <location>
        <begin position="146"/>
        <end position="168"/>
    </location>
</feature>
<comment type="subcellular location">
    <subcellularLocation>
        <location evidence="1">Cell membrane</location>
        <topology evidence="1">Multi-pass membrane protein</topology>
    </subcellularLocation>
</comment>
<dbReference type="CDD" id="cd17365">
    <property type="entry name" value="MFS_PcaK_like"/>
    <property type="match status" value="1"/>
</dbReference>
<evidence type="ECO:0000256" key="4">
    <source>
        <dbReference type="ARBA" id="ARBA00022989"/>
    </source>
</evidence>
<evidence type="ECO:0000313" key="9">
    <source>
        <dbReference type="Proteomes" id="UP001596109"/>
    </source>
</evidence>
<gene>
    <name evidence="8" type="ORF">ACFPRA_10565</name>
</gene>
<keyword evidence="3 6" id="KW-0812">Transmembrane</keyword>
<dbReference type="EMBL" id="JBHSNO010000005">
    <property type="protein sequence ID" value="MFC5589332.1"/>
    <property type="molecule type" value="Genomic_DNA"/>
</dbReference>
<dbReference type="InterPro" id="IPR036259">
    <property type="entry name" value="MFS_trans_sf"/>
</dbReference>
<feature type="domain" description="Major facilitator superfamily (MFS) profile" evidence="7">
    <location>
        <begin position="22"/>
        <end position="432"/>
    </location>
</feature>
<feature type="transmembrane region" description="Helical" evidence="6">
    <location>
        <begin position="406"/>
        <end position="427"/>
    </location>
</feature>
<dbReference type="PANTHER" id="PTHR23508">
    <property type="entry name" value="CARBOXYLIC ACID TRANSPORTER PROTEIN HOMOLOG"/>
    <property type="match status" value="1"/>
</dbReference>
<proteinExistence type="predicted"/>
<dbReference type="InterPro" id="IPR011701">
    <property type="entry name" value="MFS"/>
</dbReference>
<feature type="transmembrane region" description="Helical" evidence="6">
    <location>
        <begin position="251"/>
        <end position="271"/>
    </location>
</feature>
<reference evidence="9" key="1">
    <citation type="journal article" date="2019" name="Int. J. Syst. Evol. Microbiol.">
        <title>The Global Catalogue of Microorganisms (GCM) 10K type strain sequencing project: providing services to taxonomists for standard genome sequencing and annotation.</title>
        <authorList>
            <consortium name="The Broad Institute Genomics Platform"/>
            <consortium name="The Broad Institute Genome Sequencing Center for Infectious Disease"/>
            <person name="Wu L."/>
            <person name="Ma J."/>
        </authorList>
    </citation>
    <scope>NUCLEOTIDE SEQUENCE [LARGE SCALE GENOMIC DNA]</scope>
    <source>
        <strain evidence="9">CGMCC 4.1434</strain>
    </source>
</reference>
<keyword evidence="5 6" id="KW-0472">Membrane</keyword>
<feature type="transmembrane region" description="Helical" evidence="6">
    <location>
        <begin position="291"/>
        <end position="311"/>
    </location>
</feature>
<feature type="transmembrane region" description="Helical" evidence="6">
    <location>
        <begin position="112"/>
        <end position="134"/>
    </location>
</feature>
<accession>A0ABW0TIZ2</accession>
<evidence type="ECO:0000313" key="8">
    <source>
        <dbReference type="EMBL" id="MFC5589332.1"/>
    </source>
</evidence>
<evidence type="ECO:0000256" key="5">
    <source>
        <dbReference type="ARBA" id="ARBA00023136"/>
    </source>
</evidence>
<dbReference type="PANTHER" id="PTHR23508:SF10">
    <property type="entry name" value="CARBOXYLIC ACID TRANSPORTER PROTEIN HOMOLOG"/>
    <property type="match status" value="1"/>
</dbReference>
<feature type="transmembrane region" description="Helical" evidence="6">
    <location>
        <begin position="61"/>
        <end position="80"/>
    </location>
</feature>
<evidence type="ECO:0000256" key="2">
    <source>
        <dbReference type="ARBA" id="ARBA00022448"/>
    </source>
</evidence>
<feature type="transmembrane region" description="Helical" evidence="6">
    <location>
        <begin position="342"/>
        <end position="365"/>
    </location>
</feature>
<evidence type="ECO:0000256" key="1">
    <source>
        <dbReference type="ARBA" id="ARBA00004651"/>
    </source>
</evidence>